<dbReference type="AlphaFoldDB" id="A0A0U5JFI6"/>
<evidence type="ECO:0000313" key="2">
    <source>
        <dbReference type="EMBL" id="CUI16661.1"/>
    </source>
</evidence>
<dbReference type="InParanoid" id="A0A0U5JFI6"/>
<dbReference type="EMBL" id="LN879502">
    <property type="protein sequence ID" value="CUI16661.1"/>
    <property type="molecule type" value="Genomic_DNA"/>
</dbReference>
<dbReference type="Proteomes" id="UP000069902">
    <property type="component" value="Chromosome cPNK"/>
</dbReference>
<dbReference type="PROSITE" id="PS50181">
    <property type="entry name" value="FBOX"/>
    <property type="match status" value="1"/>
</dbReference>
<sequence length="463" mass="51418">MFSYISSLCSFFVDYSTQTGKKDSEQDSAFGKLPPELLVHIFSYMNEQELASGVRLVNNRWQALVKESFDSLYEKTYRSKLLVTAGNVSTSVGAYLFNKKIERLIELKWQTGSSSVHPQLLNYMKQASPNLTVMALPGNRFIAANGEGVRQLSFELGYCAKTKQLSASHTKAQIDKLDLGEHQLVRRTDSHVLSVGREDKSCLFHLMNQENLAKIGVLELAGFSLSSVCFKNEGLWVGSSDGMIRKYLVDEKGFADESKWEFQAKGQVSWLEWIEKERLLLALTPGCLSIFSGSSKLLHVPADVLGVPHIVANHLVWRESTKEVKAIRLNVLAKGELQKVTLEQKPVNALIGLEKGCLMQLSDGQVKIMNEALDPVGVVQVGEQVKCAVQKGIILALGTAGGKVYLYEMAQSVDLQPKLLAMFNYPQHGDIESLSFSDTSILMMTTSQDKSLCAMPFPFVFKL</sequence>
<dbReference type="InterPro" id="IPR036047">
    <property type="entry name" value="F-box-like_dom_sf"/>
</dbReference>
<evidence type="ECO:0000313" key="3">
    <source>
        <dbReference type="Proteomes" id="UP000069902"/>
    </source>
</evidence>
<dbReference type="SUPFAM" id="SSF50978">
    <property type="entry name" value="WD40 repeat-like"/>
    <property type="match status" value="1"/>
</dbReference>
<dbReference type="Pfam" id="PF12937">
    <property type="entry name" value="F-box-like"/>
    <property type="match status" value="1"/>
</dbReference>
<proteinExistence type="predicted"/>
<dbReference type="Gene3D" id="2.130.10.10">
    <property type="entry name" value="YVTN repeat-like/Quinoprotein amine dehydrogenase"/>
    <property type="match status" value="1"/>
</dbReference>
<dbReference type="SUPFAM" id="SSF81383">
    <property type="entry name" value="F-box domain"/>
    <property type="match status" value="1"/>
</dbReference>
<reference evidence="3" key="1">
    <citation type="submission" date="2015-09" db="EMBL/GenBank/DDBJ databases">
        <authorList>
            <person name="Bertelli C."/>
        </authorList>
    </citation>
    <scope>NUCLEOTIDE SEQUENCE [LARGE SCALE GENOMIC DNA]</scope>
    <source>
        <strain evidence="3">KNic</strain>
    </source>
</reference>
<gene>
    <name evidence="2" type="ORF">PNK_1044</name>
</gene>
<protein>
    <recommendedName>
        <fullName evidence="1">F-box domain-containing protein</fullName>
    </recommendedName>
</protein>
<keyword evidence="3" id="KW-1185">Reference proteome</keyword>
<dbReference type="RefSeq" id="WP_059060724.1">
    <property type="nucleotide sequence ID" value="NZ_LN879502.1"/>
</dbReference>
<dbReference type="InterPro" id="IPR015943">
    <property type="entry name" value="WD40/YVTN_repeat-like_dom_sf"/>
</dbReference>
<feature type="domain" description="F-box" evidence="1">
    <location>
        <begin position="27"/>
        <end position="76"/>
    </location>
</feature>
<name>A0A0U5JFI6_9BACT</name>
<evidence type="ECO:0000259" key="1">
    <source>
        <dbReference type="PROSITE" id="PS50181"/>
    </source>
</evidence>
<dbReference type="InterPro" id="IPR001810">
    <property type="entry name" value="F-box_dom"/>
</dbReference>
<dbReference type="PATRIC" id="fig|389348.3.peg.1152"/>
<dbReference type="KEGG" id="pnl:PNK_1044"/>
<organism evidence="2 3">
    <name type="scientific">Candidatus Protochlamydia naegleriophila</name>
    <dbReference type="NCBI Taxonomy" id="389348"/>
    <lineage>
        <taxon>Bacteria</taxon>
        <taxon>Pseudomonadati</taxon>
        <taxon>Chlamydiota</taxon>
        <taxon>Chlamydiia</taxon>
        <taxon>Parachlamydiales</taxon>
        <taxon>Parachlamydiaceae</taxon>
        <taxon>Candidatus Protochlamydia</taxon>
    </lineage>
</organism>
<dbReference type="InterPro" id="IPR036322">
    <property type="entry name" value="WD40_repeat_dom_sf"/>
</dbReference>
<accession>A0A0U5JFI6</accession>
<dbReference type="CDD" id="cd09917">
    <property type="entry name" value="F-box_SF"/>
    <property type="match status" value="1"/>
</dbReference>
<dbReference type="Gene3D" id="1.20.1280.50">
    <property type="match status" value="1"/>
</dbReference>